<protein>
    <submittedName>
        <fullName evidence="1">Uncharacterized protein</fullName>
    </submittedName>
</protein>
<dbReference type="AlphaFoldDB" id="A0A0E9TCB8"/>
<reference evidence="1" key="2">
    <citation type="journal article" date="2015" name="Fish Shellfish Immunol.">
        <title>Early steps in the European eel (Anguilla anguilla)-Vibrio vulnificus interaction in the gills: Role of the RtxA13 toxin.</title>
        <authorList>
            <person name="Callol A."/>
            <person name="Pajuelo D."/>
            <person name="Ebbesson L."/>
            <person name="Teles M."/>
            <person name="MacKenzie S."/>
            <person name="Amaro C."/>
        </authorList>
    </citation>
    <scope>NUCLEOTIDE SEQUENCE</scope>
</reference>
<dbReference type="EMBL" id="GBXM01058027">
    <property type="protein sequence ID" value="JAH50550.1"/>
    <property type="molecule type" value="Transcribed_RNA"/>
</dbReference>
<evidence type="ECO:0000313" key="1">
    <source>
        <dbReference type="EMBL" id="JAH50550.1"/>
    </source>
</evidence>
<name>A0A0E9TCB8_ANGAN</name>
<proteinExistence type="predicted"/>
<organism evidence="1">
    <name type="scientific">Anguilla anguilla</name>
    <name type="common">European freshwater eel</name>
    <name type="synonym">Muraena anguilla</name>
    <dbReference type="NCBI Taxonomy" id="7936"/>
    <lineage>
        <taxon>Eukaryota</taxon>
        <taxon>Metazoa</taxon>
        <taxon>Chordata</taxon>
        <taxon>Craniata</taxon>
        <taxon>Vertebrata</taxon>
        <taxon>Euteleostomi</taxon>
        <taxon>Actinopterygii</taxon>
        <taxon>Neopterygii</taxon>
        <taxon>Teleostei</taxon>
        <taxon>Anguilliformes</taxon>
        <taxon>Anguillidae</taxon>
        <taxon>Anguilla</taxon>
    </lineage>
</organism>
<reference evidence="1" key="1">
    <citation type="submission" date="2014-11" db="EMBL/GenBank/DDBJ databases">
        <authorList>
            <person name="Amaro Gonzalez C."/>
        </authorList>
    </citation>
    <scope>NUCLEOTIDE SEQUENCE</scope>
</reference>
<accession>A0A0E9TCB8</accession>
<sequence>MLQETSDTLLHTAKGRLSLFLRSSCLCMRVKFHGCLCQ</sequence>